<dbReference type="OrthoDB" id="6499973at2759"/>
<dbReference type="InterPro" id="IPR036259">
    <property type="entry name" value="MFS_trans_sf"/>
</dbReference>
<keyword evidence="4" id="KW-1133">Transmembrane helix</keyword>
<feature type="compositionally biased region" description="Basic and acidic residues" evidence="3">
    <location>
        <begin position="1"/>
        <end position="11"/>
    </location>
</feature>
<feature type="transmembrane region" description="Helical" evidence="4">
    <location>
        <begin position="280"/>
        <end position="301"/>
    </location>
</feature>
<reference evidence="6 7" key="1">
    <citation type="journal article" date="2018" name="Front. Microbiol.">
        <title>Genome-Wide Analysis of Corynespora cassiicola Leaf Fall Disease Putative Effectors.</title>
        <authorList>
            <person name="Lopez D."/>
            <person name="Ribeiro S."/>
            <person name="Label P."/>
            <person name="Fumanal B."/>
            <person name="Venisse J.S."/>
            <person name="Kohler A."/>
            <person name="de Oliveira R.R."/>
            <person name="Labutti K."/>
            <person name="Lipzen A."/>
            <person name="Lail K."/>
            <person name="Bauer D."/>
            <person name="Ohm R.A."/>
            <person name="Barry K.W."/>
            <person name="Spatafora J."/>
            <person name="Grigoriev I.V."/>
            <person name="Martin F.M."/>
            <person name="Pujade-Renaud V."/>
        </authorList>
    </citation>
    <scope>NUCLEOTIDE SEQUENCE [LARGE SCALE GENOMIC DNA]</scope>
    <source>
        <strain evidence="6 7">Philippines</strain>
    </source>
</reference>
<evidence type="ECO:0000313" key="7">
    <source>
        <dbReference type="Proteomes" id="UP000240883"/>
    </source>
</evidence>
<dbReference type="SUPFAM" id="SSF103473">
    <property type="entry name" value="MFS general substrate transporter"/>
    <property type="match status" value="1"/>
</dbReference>
<keyword evidence="4" id="KW-0812">Transmembrane</keyword>
<dbReference type="InterPro" id="IPR011701">
    <property type="entry name" value="MFS"/>
</dbReference>
<feature type="transmembrane region" description="Helical" evidence="4">
    <location>
        <begin position="255"/>
        <end position="274"/>
    </location>
</feature>
<feature type="transmembrane region" description="Helical" evidence="4">
    <location>
        <begin position="322"/>
        <end position="341"/>
    </location>
</feature>
<protein>
    <submittedName>
        <fullName evidence="6">MFS general substrate transporter</fullName>
    </submittedName>
</protein>
<evidence type="ECO:0000256" key="3">
    <source>
        <dbReference type="SAM" id="MobiDB-lite"/>
    </source>
</evidence>
<feature type="domain" description="Major facilitator superfamily (MFS) profile" evidence="5">
    <location>
        <begin position="256"/>
        <end position="455"/>
    </location>
</feature>
<feature type="transmembrane region" description="Helical" evidence="4">
    <location>
        <begin position="380"/>
        <end position="405"/>
    </location>
</feature>
<keyword evidence="7" id="KW-1185">Reference proteome</keyword>
<feature type="region of interest" description="Disordered" evidence="3">
    <location>
        <begin position="1"/>
        <end position="40"/>
    </location>
</feature>
<feature type="transmembrane region" description="Helical" evidence="4">
    <location>
        <begin position="187"/>
        <end position="207"/>
    </location>
</feature>
<comment type="subcellular location">
    <subcellularLocation>
        <location evidence="1">Membrane</location>
        <topology evidence="1">Multi-pass membrane protein</topology>
    </subcellularLocation>
</comment>
<feature type="transmembrane region" description="Helical" evidence="4">
    <location>
        <begin position="155"/>
        <end position="175"/>
    </location>
</feature>
<organism evidence="6 7">
    <name type="scientific">Corynespora cassiicola Philippines</name>
    <dbReference type="NCBI Taxonomy" id="1448308"/>
    <lineage>
        <taxon>Eukaryota</taxon>
        <taxon>Fungi</taxon>
        <taxon>Dikarya</taxon>
        <taxon>Ascomycota</taxon>
        <taxon>Pezizomycotina</taxon>
        <taxon>Dothideomycetes</taxon>
        <taxon>Pleosporomycetidae</taxon>
        <taxon>Pleosporales</taxon>
        <taxon>Corynesporascaceae</taxon>
        <taxon>Corynespora</taxon>
    </lineage>
</organism>
<dbReference type="PANTHER" id="PTHR11360">
    <property type="entry name" value="MONOCARBOXYLATE TRANSPORTER"/>
    <property type="match status" value="1"/>
</dbReference>
<dbReference type="GO" id="GO:0016020">
    <property type="term" value="C:membrane"/>
    <property type="evidence" value="ECO:0007669"/>
    <property type="project" value="UniProtKB-SubCell"/>
</dbReference>
<feature type="transmembrane region" description="Helical" evidence="4">
    <location>
        <begin position="213"/>
        <end position="235"/>
    </location>
</feature>
<evidence type="ECO:0000259" key="5">
    <source>
        <dbReference type="PROSITE" id="PS50850"/>
    </source>
</evidence>
<feature type="transmembrane region" description="Helical" evidence="4">
    <location>
        <begin position="347"/>
        <end position="368"/>
    </location>
</feature>
<feature type="transmembrane region" description="Helical" evidence="4">
    <location>
        <begin position="127"/>
        <end position="149"/>
    </location>
</feature>
<evidence type="ECO:0000256" key="1">
    <source>
        <dbReference type="ARBA" id="ARBA00004141"/>
    </source>
</evidence>
<evidence type="ECO:0000256" key="4">
    <source>
        <dbReference type="SAM" id="Phobius"/>
    </source>
</evidence>
<dbReference type="PANTHER" id="PTHR11360:SF305">
    <property type="entry name" value="MAJOR FACILITATOR SUPERFAMILY (MFS) PROFILE DOMAIN-CONTAINING PROTEIN"/>
    <property type="match status" value="1"/>
</dbReference>
<comment type="similarity">
    <text evidence="2">Belongs to the major facilitator superfamily. Monocarboxylate porter (TC 2.A.1.13) family.</text>
</comment>
<feature type="transmembrane region" description="Helical" evidence="4">
    <location>
        <begin position="425"/>
        <end position="445"/>
    </location>
</feature>
<gene>
    <name evidence="6" type="ORF">BS50DRAFT_578870</name>
</gene>
<dbReference type="InterPro" id="IPR050327">
    <property type="entry name" value="Proton-linked_MCT"/>
</dbReference>
<dbReference type="PROSITE" id="PS50850">
    <property type="entry name" value="MFS"/>
    <property type="match status" value="1"/>
</dbReference>
<dbReference type="GO" id="GO:0022857">
    <property type="term" value="F:transmembrane transporter activity"/>
    <property type="evidence" value="ECO:0007669"/>
    <property type="project" value="InterPro"/>
</dbReference>
<proteinExistence type="inferred from homology"/>
<dbReference type="AlphaFoldDB" id="A0A2T2N6L7"/>
<evidence type="ECO:0000256" key="2">
    <source>
        <dbReference type="ARBA" id="ARBA00006727"/>
    </source>
</evidence>
<accession>A0A2T2N6L7</accession>
<keyword evidence="4" id="KW-0472">Membrane</keyword>
<dbReference type="Gene3D" id="1.20.1250.20">
    <property type="entry name" value="MFS general substrate transporter like domains"/>
    <property type="match status" value="2"/>
</dbReference>
<dbReference type="Pfam" id="PF07690">
    <property type="entry name" value="MFS_1"/>
    <property type="match status" value="1"/>
</dbReference>
<feature type="transmembrane region" description="Helical" evidence="4">
    <location>
        <begin position="95"/>
        <end position="115"/>
    </location>
</feature>
<dbReference type="Proteomes" id="UP000240883">
    <property type="component" value="Unassembled WGS sequence"/>
</dbReference>
<feature type="transmembrane region" description="Helical" evidence="4">
    <location>
        <begin position="54"/>
        <end position="83"/>
    </location>
</feature>
<name>A0A2T2N6L7_CORCC</name>
<evidence type="ECO:0000313" key="6">
    <source>
        <dbReference type="EMBL" id="PSN61075.1"/>
    </source>
</evidence>
<sequence>MSATATEERIELSLTRAASPIAGARTRNSPAAPDPEYSPEDAAYSTTAIPDGGYGWIVVFCCSLFTFWINGIINCWGVVQAALLQSTLSTTSPSTLSFVGSLGLAGGVGYGLFAIRLVRWLGSSRASLIGVLLMGLSLIGSSFCTNNIAGLFATYSLLSGAGTSIAYAVSNVLPVQYFSGKLGLANGLVKLGGGVGATVMAVALEALNRRVGIAWTFRIQGLMTIATCVPAAWALQDRVHLRNVPFIDFSMFRSVPFVAVFLAGAVGTFALFVPPYYLPLFAQSIGLTSSTSAGLVAGFNACNAVGRFTAGPLCDKIGPVNMFLFTMALNAISMLAIWPVSASLGPLIVFATLNGVANGAFFTVLPTVAASMFGPGRAAVAMGMAATGWFGGYLMGAPIAGYLLQAAGGTRSGTSKQNVDVYRPAIFYAGGVATASAVFVLLARLKVSMKMKKRV</sequence>
<dbReference type="EMBL" id="KZ678146">
    <property type="protein sequence ID" value="PSN61075.1"/>
    <property type="molecule type" value="Genomic_DNA"/>
</dbReference>
<dbReference type="InterPro" id="IPR020846">
    <property type="entry name" value="MFS_dom"/>
</dbReference>